<reference evidence="3 4" key="1">
    <citation type="journal article" date="2018" name="Elife">
        <title>Functional genomics of lipid metabolism in the oleaginous yeast Rhodosporidium toruloides.</title>
        <authorList>
            <person name="Coradetti S.T."/>
            <person name="Pinel D."/>
            <person name="Geiselman G."/>
            <person name="Ito M."/>
            <person name="Mondo S."/>
            <person name="Reilly M.C."/>
            <person name="Cheng Y.F."/>
            <person name="Bauer S."/>
            <person name="Grigoriev I."/>
            <person name="Gladden J.M."/>
            <person name="Simmons B.A."/>
            <person name="Brem R."/>
            <person name="Arkin A.P."/>
            <person name="Skerker J.M."/>
        </authorList>
    </citation>
    <scope>NUCLEOTIDE SEQUENCE [LARGE SCALE GENOMIC DNA]</scope>
    <source>
        <strain evidence="3 4">NBRC 0880</strain>
    </source>
</reference>
<name>A0A2T0A390_RHOTO</name>
<dbReference type="SUPFAM" id="SSF51905">
    <property type="entry name" value="FAD/NAD(P)-binding domain"/>
    <property type="match status" value="1"/>
</dbReference>
<dbReference type="GO" id="GO:0016491">
    <property type="term" value="F:oxidoreductase activity"/>
    <property type="evidence" value="ECO:0007669"/>
    <property type="project" value="TreeGrafter"/>
</dbReference>
<dbReference type="Gene3D" id="3.50.50.60">
    <property type="entry name" value="FAD/NAD(P)-binding domain"/>
    <property type="match status" value="1"/>
</dbReference>
<dbReference type="OrthoDB" id="1111734at2759"/>
<comment type="caution">
    <text evidence="3">The sequence shown here is derived from an EMBL/GenBank/DDBJ whole genome shotgun (WGS) entry which is preliminary data.</text>
</comment>
<protein>
    <submittedName>
        <fullName evidence="3">Microfibrillar-associated protein 1</fullName>
    </submittedName>
</protein>
<sequence length="600" mass="65342">MGDTDRPVRVAVVGSGLAGLSTAYLLSKVQATRPDGSPLSIKVHLLEKNEDLGMDTASLSVKTEEGSYRVDVPMRSINGGSHSRVRQLYQHLGVPLVESDFSYSFSRLARQPTPSPSSPALPSVDTSDEDSSVPPTPPPEYARSTQSRAPTPPRHRRPARVDKAVSPPPRPAQTTSILYEGASGLRFPPVSIPSHLRQSSYRTQISYLADTLLLALSYLYILLLAFLYVRIGLARPASTVPPPRTLRDHLRQLCFRLLRLENVASVPLGEWCEKHRVPRRMREEVLVPLMAAVATVGVDEAREMPTGEVLDYIVDTFANSHYVTSPAFGVRGIVKRLVAPLPPSHMHLGVDIVSLAATETQEECAYKIDFCQNGTEKTLLVNHIVFATQADQAARLLSMLLEQDKATHAVISALKRFTYVRTLVVTHTDASVLPPAQSDRRDLNLAVFAPSSGSAPPPPFEPSSEDDLFLPSTSVQTTHIISHLSSSSSRPVFQTTNPIVPISPSHILSSTWFSRAFVTKRSQAVLGRFLLDARKKRRPERTLQGLPLGVQAAGGKGGVWFTGSYLAPGIPLLEGCVTSAEGVVRELLRQEGGTVSSALF</sequence>
<feature type="transmembrane region" description="Helical" evidence="2">
    <location>
        <begin position="207"/>
        <end position="229"/>
    </location>
</feature>
<dbReference type="AlphaFoldDB" id="A0A2T0A390"/>
<organism evidence="3 4">
    <name type="scientific">Rhodotorula toruloides</name>
    <name type="common">Yeast</name>
    <name type="synonym">Rhodosporidium toruloides</name>
    <dbReference type="NCBI Taxonomy" id="5286"/>
    <lineage>
        <taxon>Eukaryota</taxon>
        <taxon>Fungi</taxon>
        <taxon>Dikarya</taxon>
        <taxon>Basidiomycota</taxon>
        <taxon>Pucciniomycotina</taxon>
        <taxon>Microbotryomycetes</taxon>
        <taxon>Sporidiobolales</taxon>
        <taxon>Sporidiobolaceae</taxon>
        <taxon>Rhodotorula</taxon>
    </lineage>
</organism>
<dbReference type="PANTHER" id="PTHR42923">
    <property type="entry name" value="PROTOPORPHYRINOGEN OXIDASE"/>
    <property type="match status" value="1"/>
</dbReference>
<accession>A0A2T0A390</accession>
<dbReference type="InterPro" id="IPR036188">
    <property type="entry name" value="FAD/NAD-bd_sf"/>
</dbReference>
<evidence type="ECO:0000313" key="4">
    <source>
        <dbReference type="Proteomes" id="UP000239560"/>
    </source>
</evidence>
<dbReference type="Proteomes" id="UP000239560">
    <property type="component" value="Unassembled WGS sequence"/>
</dbReference>
<evidence type="ECO:0000256" key="1">
    <source>
        <dbReference type="SAM" id="MobiDB-lite"/>
    </source>
</evidence>
<dbReference type="PANTHER" id="PTHR42923:SF17">
    <property type="entry name" value="AMINE OXIDASE DOMAIN-CONTAINING PROTEIN"/>
    <property type="match status" value="1"/>
</dbReference>
<keyword evidence="2" id="KW-0472">Membrane</keyword>
<keyword evidence="2" id="KW-1133">Transmembrane helix</keyword>
<evidence type="ECO:0000313" key="3">
    <source>
        <dbReference type="EMBL" id="PRQ72465.1"/>
    </source>
</evidence>
<gene>
    <name evidence="3" type="ORF">AAT19DRAFT_16389</name>
</gene>
<proteinExistence type="predicted"/>
<keyword evidence="2" id="KW-0812">Transmembrane</keyword>
<evidence type="ECO:0000256" key="2">
    <source>
        <dbReference type="SAM" id="Phobius"/>
    </source>
</evidence>
<dbReference type="Pfam" id="PF13450">
    <property type="entry name" value="NAD_binding_8"/>
    <property type="match status" value="1"/>
</dbReference>
<dbReference type="EMBL" id="LCTV02000009">
    <property type="protein sequence ID" value="PRQ72465.1"/>
    <property type="molecule type" value="Genomic_DNA"/>
</dbReference>
<feature type="region of interest" description="Disordered" evidence="1">
    <location>
        <begin position="108"/>
        <end position="175"/>
    </location>
</feature>
<dbReference type="InterPro" id="IPR050464">
    <property type="entry name" value="Zeta_carotene_desat/Oxidored"/>
</dbReference>